<keyword evidence="11" id="KW-1185">Reference proteome</keyword>
<dbReference type="InterPro" id="IPR037700">
    <property type="entry name" value="NUP88/NUP82"/>
</dbReference>
<accession>U1G970</accession>
<dbReference type="GO" id="GO:0000056">
    <property type="term" value="P:ribosomal small subunit export from nucleus"/>
    <property type="evidence" value="ECO:0007669"/>
    <property type="project" value="InterPro"/>
</dbReference>
<comment type="subcellular location">
    <subcellularLocation>
        <location evidence="1">Nucleus</location>
        <location evidence="1">Nuclear pore complex</location>
    </subcellularLocation>
</comment>
<evidence type="ECO:0008006" key="12">
    <source>
        <dbReference type="Google" id="ProtNLM"/>
    </source>
</evidence>
<dbReference type="GO" id="GO:0006406">
    <property type="term" value="P:mRNA export from nucleus"/>
    <property type="evidence" value="ECO:0007669"/>
    <property type="project" value="TreeGrafter"/>
</dbReference>
<dbReference type="AlphaFoldDB" id="U1G970"/>
<dbReference type="OMA" id="WHPLGVH"/>
<dbReference type="GeneID" id="19239586"/>
<keyword evidence="6" id="KW-0906">Nuclear pore complex</keyword>
<keyword evidence="3" id="KW-0509">mRNA transport</keyword>
<keyword evidence="8" id="KW-0175">Coiled coil</keyword>
<dbReference type="RefSeq" id="XP_007805759.1">
    <property type="nucleotide sequence ID" value="XM_007807568.1"/>
</dbReference>
<evidence type="ECO:0000256" key="4">
    <source>
        <dbReference type="ARBA" id="ARBA00022927"/>
    </source>
</evidence>
<feature type="coiled-coil region" evidence="8">
    <location>
        <begin position="702"/>
        <end position="779"/>
    </location>
</feature>
<evidence type="ECO:0000256" key="5">
    <source>
        <dbReference type="ARBA" id="ARBA00023010"/>
    </source>
</evidence>
<proteinExistence type="predicted"/>
<protein>
    <recommendedName>
        <fullName evidence="12">Nuclear pore complex protein An-Nup82</fullName>
    </recommendedName>
</protein>
<dbReference type="HOGENOM" id="CLU_009483_0_0_1"/>
<name>U1G970_ENDPU</name>
<dbReference type="GO" id="GO:0005643">
    <property type="term" value="C:nuclear pore"/>
    <property type="evidence" value="ECO:0007669"/>
    <property type="project" value="UniProtKB-SubCell"/>
</dbReference>
<keyword evidence="4" id="KW-0653">Protein transport</keyword>
<dbReference type="GO" id="GO:0006606">
    <property type="term" value="P:protein import into nucleus"/>
    <property type="evidence" value="ECO:0007669"/>
    <property type="project" value="TreeGrafter"/>
</dbReference>
<feature type="region of interest" description="Disordered" evidence="9">
    <location>
        <begin position="847"/>
        <end position="882"/>
    </location>
</feature>
<evidence type="ECO:0000256" key="3">
    <source>
        <dbReference type="ARBA" id="ARBA00022816"/>
    </source>
</evidence>
<dbReference type="OrthoDB" id="341482at2759"/>
<dbReference type="GO" id="GO:0017056">
    <property type="term" value="F:structural constituent of nuclear pore"/>
    <property type="evidence" value="ECO:0007669"/>
    <property type="project" value="InterPro"/>
</dbReference>
<evidence type="ECO:0000256" key="6">
    <source>
        <dbReference type="ARBA" id="ARBA00023132"/>
    </source>
</evidence>
<keyword evidence="2" id="KW-0813">Transport</keyword>
<dbReference type="Proteomes" id="UP000019373">
    <property type="component" value="Unassembled WGS sequence"/>
</dbReference>
<feature type="region of interest" description="Disordered" evidence="9">
    <location>
        <begin position="345"/>
        <end position="374"/>
    </location>
</feature>
<evidence type="ECO:0000256" key="2">
    <source>
        <dbReference type="ARBA" id="ARBA00022448"/>
    </source>
</evidence>
<evidence type="ECO:0000256" key="8">
    <source>
        <dbReference type="SAM" id="Coils"/>
    </source>
</evidence>
<organism evidence="10 11">
    <name type="scientific">Endocarpon pusillum (strain Z07020 / HMAS-L-300199)</name>
    <name type="common">Lichen-forming fungus</name>
    <dbReference type="NCBI Taxonomy" id="1263415"/>
    <lineage>
        <taxon>Eukaryota</taxon>
        <taxon>Fungi</taxon>
        <taxon>Dikarya</taxon>
        <taxon>Ascomycota</taxon>
        <taxon>Pezizomycotina</taxon>
        <taxon>Eurotiomycetes</taxon>
        <taxon>Chaetothyriomycetidae</taxon>
        <taxon>Verrucariales</taxon>
        <taxon>Verrucariaceae</taxon>
        <taxon>Endocarpon</taxon>
    </lineage>
</organism>
<dbReference type="PANTHER" id="PTHR13257:SF0">
    <property type="entry name" value="NUCLEAR PORE COMPLEX PROTEIN NUP88"/>
    <property type="match status" value="1"/>
</dbReference>
<evidence type="ECO:0000313" key="10">
    <source>
        <dbReference type="EMBL" id="ERF68533.1"/>
    </source>
</evidence>
<keyword evidence="7" id="KW-0539">Nucleus</keyword>
<dbReference type="GO" id="GO:0000055">
    <property type="term" value="P:ribosomal large subunit export from nucleus"/>
    <property type="evidence" value="ECO:0007669"/>
    <property type="project" value="InterPro"/>
</dbReference>
<dbReference type="eggNOG" id="ENOG502QUNM">
    <property type="taxonomic scope" value="Eukaryota"/>
</dbReference>
<dbReference type="PANTHER" id="PTHR13257">
    <property type="entry name" value="NUCLEOPORIN NUP84-RELATED"/>
    <property type="match status" value="1"/>
</dbReference>
<evidence type="ECO:0000313" key="11">
    <source>
        <dbReference type="Proteomes" id="UP000019373"/>
    </source>
</evidence>
<sequence length="919" mass="101506">MPKIISYTPPWLSRPSPGSQAFISIQNHDSTPSKLPSHLSSPRREVVDQPYYGPHRLLARRGTEIFVVIGNQIRWTDLGMIKNDWEEQTYHAGSRSKLLEHQHEGQLPTYRVLLAPIYQQIRQLTISPSGNFLAILTEHTIHVAILPDASHLSAGDGSPLKLKVHQLGPTTHVIPQSPLVSALWHPLACSTASSDCLVTITAEAAVRVWELDRSNNWSFDRPSLAIDLQKLVDGTSCDEDFQPSGFGKSRGFSADAFEMEVSAASFGGKGREEEDGWAPMTLWIAMRNADVYALCPLLPSKWRPTSTLIPSLSTSVVSKLASIQDDSVEPDEKRAVEQQFEWVQEIDGEEPLPSSSDAEPSLPTQTRSRPVAPSAIPRLQGPFLFDLEENEVDLDVSDVHVIAAKVNAEDLLSGEEEDYTDLEGLIEDRLSSTVICLATTTGRVHVCLDPEGVSGQWLPQTRKSAFTVPVGEPKDLILVESLEIGNGEPGTENWPTFSQDPIAPYDFYLTSKARVDYLSLSSWASRLETELLSPASSDTGRDFRLKVLCRDEIILAEEILDCSDSTNEKPSEHLSSALIMNNPEIGYFLLTCSASGPYATTFDTPDTTSQTVILARRNDSLGPNSPDAQLDLTLSGDTIIASPRAPYEPSPIFYKPATTLLKHFSSANVPQRHRAALKQEIRLSPSTLDIMTAAHRILSSQTSQLEQAAAELFRRCDRLREELGDQVRQMAELSERIQRNDTSVETEHGDRNSRCEHRIAKARDRQQSLSERYEALRRKVGRATAGTRELSTKEKAWMSEITNLATTFGVDSEMEVDVPEAQTDKPVASRFEVVLDLAESLLAEAGEVQKSQGPDSPSPQKGSSLLRTTSNASSVSRMSNLGVPPKLQKAKIEEAMYMVEREAAVISSVMTRLERLNGH</sequence>
<feature type="compositionally biased region" description="Polar residues" evidence="9">
    <location>
        <begin position="353"/>
        <end position="368"/>
    </location>
</feature>
<feature type="compositionally biased region" description="Polar residues" evidence="9">
    <location>
        <begin position="849"/>
        <end position="879"/>
    </location>
</feature>
<evidence type="ECO:0000256" key="1">
    <source>
        <dbReference type="ARBA" id="ARBA00004567"/>
    </source>
</evidence>
<keyword evidence="5" id="KW-0811">Translocation</keyword>
<evidence type="ECO:0000256" key="9">
    <source>
        <dbReference type="SAM" id="MobiDB-lite"/>
    </source>
</evidence>
<reference evidence="11" key="1">
    <citation type="journal article" date="2014" name="BMC Genomics">
        <title>Genome characteristics reveal the impact of lichenization on lichen-forming fungus Endocarpon pusillum Hedwig (Verrucariales, Ascomycota).</title>
        <authorList>
            <person name="Wang Y.-Y."/>
            <person name="Liu B."/>
            <person name="Zhang X.-Y."/>
            <person name="Zhou Q.-M."/>
            <person name="Zhang T."/>
            <person name="Li H."/>
            <person name="Yu Y.-F."/>
            <person name="Zhang X.-L."/>
            <person name="Hao X.-Y."/>
            <person name="Wang M."/>
            <person name="Wang L."/>
            <person name="Wei J.-C."/>
        </authorList>
    </citation>
    <scope>NUCLEOTIDE SEQUENCE [LARGE SCALE GENOMIC DNA]</scope>
    <source>
        <strain evidence="11">Z07020 / HMAS-L-300199</strain>
    </source>
</reference>
<dbReference type="EMBL" id="KE721515">
    <property type="protein sequence ID" value="ERF68533.1"/>
    <property type="molecule type" value="Genomic_DNA"/>
</dbReference>
<evidence type="ECO:0000256" key="7">
    <source>
        <dbReference type="ARBA" id="ARBA00023242"/>
    </source>
</evidence>
<gene>
    <name evidence="10" type="ORF">EPUS_04631</name>
</gene>